<dbReference type="EMBL" id="WNTK01000006">
    <property type="protein sequence ID" value="KAG9482336.1"/>
    <property type="molecule type" value="Genomic_DNA"/>
</dbReference>
<reference evidence="17" key="1">
    <citation type="thesis" date="2020" institute="ProQuest LLC" country="789 East Eisenhower Parkway, Ann Arbor, MI, USA">
        <title>Comparative Genomics and Chromosome Evolution.</title>
        <authorList>
            <person name="Mudd A.B."/>
        </authorList>
    </citation>
    <scope>NUCLEOTIDE SEQUENCE</scope>
    <source>
        <strain evidence="17">HN-11 Male</strain>
        <tissue evidence="17">Kidney and liver</tissue>
    </source>
</reference>
<feature type="signal peptide" evidence="15">
    <location>
        <begin position="1"/>
        <end position="20"/>
    </location>
</feature>
<dbReference type="Proteomes" id="UP000770717">
    <property type="component" value="Unassembled WGS sequence"/>
</dbReference>
<comment type="catalytic activity">
    <reaction evidence="12">
        <text>an L-alpha-amino acid + O2 + H2O = a 2-oxocarboxylate + H2O2 + NH4(+)</text>
        <dbReference type="Rhea" id="RHEA:13781"/>
        <dbReference type="ChEBI" id="CHEBI:15377"/>
        <dbReference type="ChEBI" id="CHEBI:15379"/>
        <dbReference type="ChEBI" id="CHEBI:16240"/>
        <dbReference type="ChEBI" id="CHEBI:28938"/>
        <dbReference type="ChEBI" id="CHEBI:35179"/>
        <dbReference type="ChEBI" id="CHEBI:59869"/>
        <dbReference type="EC" id="1.4.3.2"/>
    </reaction>
</comment>
<dbReference type="Gene3D" id="1.10.405.10">
    <property type="entry name" value="Guanine Nucleotide Dissociation Inhibitor, domain 1"/>
    <property type="match status" value="1"/>
</dbReference>
<dbReference type="InterPro" id="IPR036188">
    <property type="entry name" value="FAD/NAD-bd_sf"/>
</dbReference>
<feature type="binding site" evidence="13">
    <location>
        <begin position="86"/>
        <end position="87"/>
    </location>
    <ligand>
        <name>FAD</name>
        <dbReference type="ChEBI" id="CHEBI:57692"/>
    </ligand>
</feature>
<evidence type="ECO:0000313" key="17">
    <source>
        <dbReference type="EMBL" id="KAG9482336.1"/>
    </source>
</evidence>
<evidence type="ECO:0000256" key="12">
    <source>
        <dbReference type="ARBA" id="ARBA00047637"/>
    </source>
</evidence>
<evidence type="ECO:0000256" key="2">
    <source>
        <dbReference type="ARBA" id="ARBA00004613"/>
    </source>
</evidence>
<dbReference type="GO" id="GO:0005576">
    <property type="term" value="C:extracellular region"/>
    <property type="evidence" value="ECO:0007669"/>
    <property type="project" value="UniProtKB-SubCell"/>
</dbReference>
<comment type="caution">
    <text evidence="17">The sequence shown here is derived from an EMBL/GenBank/DDBJ whole genome shotgun (WGS) entry which is preliminary data.</text>
</comment>
<dbReference type="GO" id="GO:0001716">
    <property type="term" value="F:L-amino-acid oxidase activity"/>
    <property type="evidence" value="ECO:0007669"/>
    <property type="project" value="UniProtKB-EC"/>
</dbReference>
<feature type="domain" description="Amine oxidase" evidence="16">
    <location>
        <begin position="66"/>
        <end position="500"/>
    </location>
</feature>
<feature type="binding site" evidence="13">
    <location>
        <position position="67"/>
    </location>
    <ligand>
        <name>FAD</name>
        <dbReference type="ChEBI" id="CHEBI:57692"/>
    </ligand>
</feature>
<keyword evidence="11" id="KW-1199">Hemostasis impairing toxin</keyword>
<proteinExistence type="inferred from homology"/>
<keyword evidence="18" id="KW-1185">Reference proteome</keyword>
<dbReference type="Gene3D" id="3.90.660.10">
    <property type="match status" value="1"/>
</dbReference>
<evidence type="ECO:0000256" key="10">
    <source>
        <dbReference type="ARBA" id="ARBA00023157"/>
    </source>
</evidence>
<dbReference type="Pfam" id="PF01593">
    <property type="entry name" value="Amino_oxidase"/>
    <property type="match status" value="1"/>
</dbReference>
<evidence type="ECO:0000256" key="6">
    <source>
        <dbReference type="ARBA" id="ARBA00022656"/>
    </source>
</evidence>
<feature type="binding site" evidence="13">
    <location>
        <begin position="109"/>
        <end position="112"/>
    </location>
    <ligand>
        <name>FAD</name>
        <dbReference type="ChEBI" id="CHEBI:57692"/>
    </ligand>
</feature>
<dbReference type="GO" id="GO:0009063">
    <property type="term" value="P:amino acid catabolic process"/>
    <property type="evidence" value="ECO:0007669"/>
    <property type="project" value="TreeGrafter"/>
</dbReference>
<dbReference type="InterPro" id="IPR002937">
    <property type="entry name" value="Amino_oxidase"/>
</dbReference>
<comment type="similarity">
    <text evidence="14">Belongs to the flavin monoamine oxidase family.</text>
</comment>
<feature type="binding site" evidence="13">
    <location>
        <position position="112"/>
    </location>
    <ligand>
        <name>substrate</name>
    </ligand>
</feature>
<dbReference type="SUPFAM" id="SSF51905">
    <property type="entry name" value="FAD/NAD(P)-binding domain"/>
    <property type="match status" value="1"/>
</dbReference>
<dbReference type="InterPro" id="IPR050281">
    <property type="entry name" value="Flavin_monoamine_oxidase"/>
</dbReference>
<comment type="subcellular location">
    <subcellularLocation>
        <location evidence="2">Secreted</location>
    </subcellularLocation>
</comment>
<dbReference type="Gene3D" id="3.50.50.60">
    <property type="entry name" value="FAD/NAD(P)-binding domain"/>
    <property type="match status" value="1"/>
</dbReference>
<evidence type="ECO:0000259" key="16">
    <source>
        <dbReference type="Pfam" id="PF01593"/>
    </source>
</evidence>
<feature type="chain" id="PRO_5035328306" description="Amine oxidase" evidence="15">
    <location>
        <begin position="21"/>
        <end position="510"/>
    </location>
</feature>
<keyword evidence="4" id="KW-0929">Antimicrobial</keyword>
<keyword evidence="5 14" id="KW-0285">Flavoprotein</keyword>
<dbReference type="AlphaFoldDB" id="A0A8J6F827"/>
<keyword evidence="6" id="KW-0800">Toxin</keyword>
<protein>
    <recommendedName>
        <fullName evidence="14">Amine oxidase</fullName>
        <ecNumber evidence="14">1.4.3.-</ecNumber>
    </recommendedName>
</protein>
<accession>A0A8J6F827</accession>
<evidence type="ECO:0000256" key="15">
    <source>
        <dbReference type="SAM" id="SignalP"/>
    </source>
</evidence>
<keyword evidence="15" id="KW-0732">Signal</keyword>
<dbReference type="EC" id="1.4.3.-" evidence="14"/>
<dbReference type="PRINTS" id="PR00757">
    <property type="entry name" value="AMINEOXDASEF"/>
</dbReference>
<feature type="binding site" evidence="13">
    <location>
        <position position="279"/>
    </location>
    <ligand>
        <name>FAD</name>
        <dbReference type="ChEBI" id="CHEBI:57692"/>
    </ligand>
</feature>
<dbReference type="FunFam" id="3.50.50.60:FF:000450">
    <property type="entry name" value="Amine oxidase"/>
    <property type="match status" value="1"/>
</dbReference>
<dbReference type="PANTHER" id="PTHR10742:SF355">
    <property type="entry name" value="AMINE OXIDASE"/>
    <property type="match status" value="1"/>
</dbReference>
<dbReference type="PANTHER" id="PTHR10742">
    <property type="entry name" value="FLAVIN MONOAMINE OXIDASE"/>
    <property type="match status" value="1"/>
</dbReference>
<dbReference type="OrthoDB" id="5046242at2759"/>
<evidence type="ECO:0000256" key="9">
    <source>
        <dbReference type="ARBA" id="ARBA00023022"/>
    </source>
</evidence>
<evidence type="ECO:0000256" key="4">
    <source>
        <dbReference type="ARBA" id="ARBA00022529"/>
    </source>
</evidence>
<evidence type="ECO:0000256" key="1">
    <source>
        <dbReference type="ARBA" id="ARBA00001974"/>
    </source>
</evidence>
<dbReference type="GO" id="GO:0090729">
    <property type="term" value="F:toxin activity"/>
    <property type="evidence" value="ECO:0007669"/>
    <property type="project" value="UniProtKB-KW"/>
</dbReference>
<feature type="binding site" evidence="13">
    <location>
        <position position="477"/>
    </location>
    <ligand>
        <name>FAD</name>
        <dbReference type="ChEBI" id="CHEBI:57692"/>
    </ligand>
</feature>
<evidence type="ECO:0000256" key="8">
    <source>
        <dbReference type="ARBA" id="ARBA00023002"/>
    </source>
</evidence>
<keyword evidence="8 14" id="KW-0560">Oxidoreductase</keyword>
<organism evidence="17 18">
    <name type="scientific">Eleutherodactylus coqui</name>
    <name type="common">Puerto Rican coqui</name>
    <dbReference type="NCBI Taxonomy" id="57060"/>
    <lineage>
        <taxon>Eukaryota</taxon>
        <taxon>Metazoa</taxon>
        <taxon>Chordata</taxon>
        <taxon>Craniata</taxon>
        <taxon>Vertebrata</taxon>
        <taxon>Euteleostomi</taxon>
        <taxon>Amphibia</taxon>
        <taxon>Batrachia</taxon>
        <taxon>Anura</taxon>
        <taxon>Neobatrachia</taxon>
        <taxon>Hyloidea</taxon>
        <taxon>Eleutherodactylidae</taxon>
        <taxon>Eleutherodactylinae</taxon>
        <taxon>Eleutherodactylus</taxon>
        <taxon>Eleutherodactylus</taxon>
    </lineage>
</organism>
<dbReference type="SUPFAM" id="SSF54373">
    <property type="entry name" value="FAD-linked reductases, C-terminal domain"/>
    <property type="match status" value="1"/>
</dbReference>
<keyword evidence="9" id="KW-0044">Antibiotic</keyword>
<dbReference type="GO" id="GO:0042742">
    <property type="term" value="P:defense response to bacterium"/>
    <property type="evidence" value="ECO:0007669"/>
    <property type="project" value="UniProtKB-KW"/>
</dbReference>
<name>A0A8J6F827_ELECQ</name>
<evidence type="ECO:0000256" key="13">
    <source>
        <dbReference type="PIRSR" id="PIRSR601613-1"/>
    </source>
</evidence>
<gene>
    <name evidence="17" type="ORF">GDO78_011168</name>
</gene>
<keyword evidence="3" id="KW-0964">Secreted</keyword>
<evidence type="ECO:0000256" key="5">
    <source>
        <dbReference type="ARBA" id="ARBA00022630"/>
    </source>
</evidence>
<evidence type="ECO:0000256" key="14">
    <source>
        <dbReference type="RuleBase" id="RU362067"/>
    </source>
</evidence>
<sequence length="510" mass="57370">MSDLVFLPLVLWLLAGTVKTDLNVLQECLQDPEYDELLDIAKNGLPKLSSTKTAHRKHIVIVGAGMSGLAAAKTLQDAGHKVTVLEADNRVGGRVRTYRDPEGWYADLGPMRLPESHRIVREYCKQLDLKLEPFIIYDEDNFYFFNNIRQVYKEVMKDPNLFTFNLQPEEKGKSVSELYNSLLNKLVEKAHGNCSALLDELDSASKQSFLVDEGHLSAGAIQMLGHYKNANGNYFISLYESGLTLMNNKRMDQIVGGFDLLPSALARQLGSAIKLNSPVVKVMQRHKSVIVHYRKSNSSVLTSISADYAIITTTAKAARRIDFSPPLSNQKYNALSFVHYASATKIHLSCNERFWEKDGIVGGTSITDRPSRNIYYPSRNSTNGRGVILGAYVLEDDSLFFASLSDEDCVDIVLKDLSIIHRIPKEELKKLCPKYVVKKWSLDPYSMGAFAYFTPYQLGDMYEDLSKPEGRIYFAGEHVSSPHGWIDTAAKTGLRAAREIQRDSMMFLHR</sequence>
<keyword evidence="10" id="KW-1015">Disulfide bond</keyword>
<evidence type="ECO:0000256" key="7">
    <source>
        <dbReference type="ARBA" id="ARBA00022827"/>
    </source>
</evidence>
<evidence type="ECO:0000256" key="3">
    <source>
        <dbReference type="ARBA" id="ARBA00022525"/>
    </source>
</evidence>
<dbReference type="InterPro" id="IPR001613">
    <property type="entry name" value="Flavin_amine_oxidase"/>
</dbReference>
<comment type="cofactor">
    <cofactor evidence="1 14">
        <name>FAD</name>
        <dbReference type="ChEBI" id="CHEBI:57692"/>
    </cofactor>
</comment>
<evidence type="ECO:0000256" key="11">
    <source>
        <dbReference type="ARBA" id="ARBA00023240"/>
    </source>
</evidence>
<evidence type="ECO:0000313" key="18">
    <source>
        <dbReference type="Proteomes" id="UP000770717"/>
    </source>
</evidence>
<keyword evidence="7 14" id="KW-0274">FAD</keyword>